<evidence type="ECO:0000313" key="2">
    <source>
        <dbReference type="EMBL" id="ABK44460.1"/>
    </source>
</evidence>
<organism evidence="2 3">
    <name type="scientific">Magnetococcus marinus (strain ATCC BAA-1437 / JCM 17883 / MC-1)</name>
    <dbReference type="NCBI Taxonomy" id="156889"/>
    <lineage>
        <taxon>Bacteria</taxon>
        <taxon>Pseudomonadati</taxon>
        <taxon>Pseudomonadota</taxon>
        <taxon>Magnetococcia</taxon>
        <taxon>Magnetococcales</taxon>
        <taxon>Magnetococcaceae</taxon>
        <taxon>Magnetococcus</taxon>
    </lineage>
</organism>
<dbReference type="eggNOG" id="COG4269">
    <property type="taxonomic scope" value="Bacteria"/>
</dbReference>
<name>A0L917_MAGMM</name>
<dbReference type="Proteomes" id="UP000002586">
    <property type="component" value="Chromosome"/>
</dbReference>
<feature type="transmembrane region" description="Helical" evidence="1">
    <location>
        <begin position="268"/>
        <end position="293"/>
    </location>
</feature>
<evidence type="ECO:0008006" key="4">
    <source>
        <dbReference type="Google" id="ProtNLM"/>
    </source>
</evidence>
<gene>
    <name evidence="2" type="ordered locus">Mmc1_1952</name>
</gene>
<evidence type="ECO:0000313" key="3">
    <source>
        <dbReference type="Proteomes" id="UP000002586"/>
    </source>
</evidence>
<dbReference type="KEGG" id="mgm:Mmc1_1952"/>
<dbReference type="HOGENOM" id="CLU_049287_0_0_5"/>
<keyword evidence="1" id="KW-1133">Transmembrane helix</keyword>
<keyword evidence="3" id="KW-1185">Reference proteome</keyword>
<feature type="transmembrane region" description="Helical" evidence="1">
    <location>
        <begin position="169"/>
        <end position="191"/>
    </location>
</feature>
<dbReference type="Pfam" id="PF05987">
    <property type="entry name" value="DUF898"/>
    <property type="match status" value="1"/>
</dbReference>
<keyword evidence="1" id="KW-0472">Membrane</keyword>
<accession>A0L917</accession>
<keyword evidence="1" id="KW-0812">Transmembrane</keyword>
<protein>
    <recommendedName>
        <fullName evidence="4">DUF898 domain-containing protein</fullName>
    </recommendedName>
</protein>
<dbReference type="AlphaFoldDB" id="A0L917"/>
<feature type="transmembrane region" description="Helical" evidence="1">
    <location>
        <begin position="223"/>
        <end position="248"/>
    </location>
</feature>
<feature type="transmembrane region" description="Helical" evidence="1">
    <location>
        <begin position="102"/>
        <end position="123"/>
    </location>
</feature>
<dbReference type="EMBL" id="CP000471">
    <property type="protein sequence ID" value="ABK44460.1"/>
    <property type="molecule type" value="Genomic_DNA"/>
</dbReference>
<dbReference type="InterPro" id="IPR010295">
    <property type="entry name" value="DUF898"/>
</dbReference>
<reference evidence="3" key="1">
    <citation type="journal article" date="2009" name="Appl. Environ. Microbiol.">
        <title>Complete genome sequence of the chemolithoautotrophic marine magnetotactic coccus strain MC-1.</title>
        <authorList>
            <person name="Schubbe S."/>
            <person name="Williams T.J."/>
            <person name="Xie G."/>
            <person name="Kiss H.E."/>
            <person name="Brettin T.S."/>
            <person name="Martinez D."/>
            <person name="Ross C.A."/>
            <person name="Schuler D."/>
            <person name="Cox B.L."/>
            <person name="Nealson K.H."/>
            <person name="Bazylinski D.A."/>
        </authorList>
    </citation>
    <scope>NUCLEOTIDE SEQUENCE [LARGE SCALE GENOMIC DNA]</scope>
    <source>
        <strain evidence="3">ATCC BAA-1437 / JCM 17883 / MC-1</strain>
    </source>
</reference>
<sequence length="385" mass="43737">MSHPTLTAPLEHPTLDGDQILPEPPFHATDPLLHSHPVTFHGKGSDYFKIWFVNWALTIVTLGIYSAWAKVRRNRYFYNHTLLDGHNFDYTADPMRILKGRLIAAAIVIPMSIMTSSQITQWIVIGNIIYFGLSLMIPVIIVMAMRFSLRNSEYRGIHFNFTGKISRSYGVYILWSIASALSASLLLPVMLKQQQEFLLLGSRFGQSNFDAKPPLGSRAFYNALFYSAMIAFAWILMLFVAVTIFFLVANHTYLPQFEDSVINEIYGIIGFVSLIPLVLFTAQIMRAAMFAIIWNQAHLHGIYFRCKINIIKVSWIILSNLLMRLFSLGLLSPWCTIRIKKYLYESVRVEMSAAQKQHFLADHQNNQSGSLAEGVDDLVGFDVGI</sequence>
<feature type="transmembrane region" description="Helical" evidence="1">
    <location>
        <begin position="50"/>
        <end position="68"/>
    </location>
</feature>
<evidence type="ECO:0000256" key="1">
    <source>
        <dbReference type="SAM" id="Phobius"/>
    </source>
</evidence>
<reference evidence="2 3" key="2">
    <citation type="journal article" date="2012" name="Int. J. Syst. Evol. Microbiol.">
        <title>Magnetococcus marinus gen. nov., sp. nov., a marine, magnetotactic bacterium that represents a novel lineage (Magnetococcaceae fam. nov.; Magnetococcales ord. nov.) at the base of the Alphaproteobacteria.</title>
        <authorList>
            <person name="Bazylinski D.A."/>
            <person name="Williams T.J."/>
            <person name="Lefevre C.T."/>
            <person name="Berg R.J."/>
            <person name="Zhang C.L."/>
            <person name="Bowser S.S."/>
            <person name="Dean A.J."/>
            <person name="Beveridge T.J."/>
        </authorList>
    </citation>
    <scope>NUCLEOTIDE SEQUENCE [LARGE SCALE GENOMIC DNA]</scope>
    <source>
        <strain evidence="3">ATCC BAA-1437 / JCM 17883 / MC-1</strain>
    </source>
</reference>
<proteinExistence type="predicted"/>
<feature type="transmembrane region" description="Helical" evidence="1">
    <location>
        <begin position="129"/>
        <end position="149"/>
    </location>
</feature>